<evidence type="ECO:0000313" key="2">
    <source>
        <dbReference type="Proteomes" id="UP000474104"/>
    </source>
</evidence>
<organism evidence="1 2">
    <name type="scientific">Schaedlerella arabinosiphila</name>
    <dbReference type="NCBI Taxonomy" id="2044587"/>
    <lineage>
        <taxon>Bacteria</taxon>
        <taxon>Bacillati</taxon>
        <taxon>Bacillota</taxon>
        <taxon>Clostridia</taxon>
        <taxon>Lachnospirales</taxon>
        <taxon>Lachnospiraceae</taxon>
        <taxon>Schaedlerella</taxon>
    </lineage>
</organism>
<dbReference type="OrthoDB" id="2629224at2"/>
<dbReference type="EMBL" id="VIRB01000003">
    <property type="protein sequence ID" value="NDO67313.1"/>
    <property type="molecule type" value="Genomic_DNA"/>
</dbReference>
<dbReference type="AlphaFoldDB" id="A0A9X5H4S4"/>
<name>A0A9X5H4S4_9FIRM</name>
<evidence type="ECO:0000313" key="1">
    <source>
        <dbReference type="EMBL" id="NDO67313.1"/>
    </source>
</evidence>
<comment type="caution">
    <text evidence="1">The sequence shown here is derived from an EMBL/GenBank/DDBJ whole genome shotgun (WGS) entry which is preliminary data.</text>
</comment>
<gene>
    <name evidence="1" type="ORF">FMM80_00600</name>
</gene>
<dbReference type="Proteomes" id="UP000474104">
    <property type="component" value="Unassembled WGS sequence"/>
</dbReference>
<sequence>MRETVFEGRVLKECREYNGKKVYNKDWYYGTSALQIGDLVEEEIVDDLMDCIMPACMRSDCSQLGEPSSTRIDENGKVRTTFETFKKVDTDIWEYCGDCFKGENVQHGTELLYV</sequence>
<reference evidence="1 2" key="1">
    <citation type="submission" date="2019-07" db="EMBL/GenBank/DDBJ databases">
        <title>Draft genome sequences of 15 bacterial species constituting the stable defined intestinal microbiota of the GM15 gnotobiotic mouse model.</title>
        <authorList>
            <person name="Elie C."/>
            <person name="Mathieu A."/>
            <person name="Saliou A."/>
            <person name="Darnaud M."/>
            <person name="Leulier F."/>
            <person name="Tamellini A."/>
        </authorList>
    </citation>
    <scope>NUCLEOTIDE SEQUENCE [LARGE SCALE GENOMIC DNA]</scope>
    <source>
        <strain evidence="2">ASF 502</strain>
    </source>
</reference>
<protein>
    <submittedName>
        <fullName evidence="1">Uncharacterized protein</fullName>
    </submittedName>
</protein>
<accession>A0A9X5H4S4</accession>
<proteinExistence type="predicted"/>